<reference evidence="12" key="1">
    <citation type="submission" date="2025-08" db="UniProtKB">
        <authorList>
            <consortium name="RefSeq"/>
        </authorList>
    </citation>
    <scope>IDENTIFICATION</scope>
    <source>
        <tissue evidence="12">Blood</tissue>
    </source>
</reference>
<evidence type="ECO:0000256" key="5">
    <source>
        <dbReference type="ARBA" id="ARBA00022833"/>
    </source>
</evidence>
<evidence type="ECO:0000256" key="7">
    <source>
        <dbReference type="ARBA" id="ARBA00037400"/>
    </source>
</evidence>
<evidence type="ECO:0000313" key="12">
    <source>
        <dbReference type="RefSeq" id="XP_025774995.1"/>
    </source>
</evidence>
<dbReference type="GO" id="GO:0008270">
    <property type="term" value="F:zinc ion binding"/>
    <property type="evidence" value="ECO:0007669"/>
    <property type="project" value="UniProtKB-KW"/>
</dbReference>
<feature type="region of interest" description="Disordered" evidence="9">
    <location>
        <begin position="420"/>
        <end position="583"/>
    </location>
</feature>
<dbReference type="RefSeq" id="XP_025774995.1">
    <property type="nucleotide sequence ID" value="XM_025919210.1"/>
</dbReference>
<evidence type="ECO:0000256" key="9">
    <source>
        <dbReference type="SAM" id="MobiDB-lite"/>
    </source>
</evidence>
<gene>
    <name evidence="12" type="primary">PYGO1</name>
</gene>
<dbReference type="InterPro" id="IPR001965">
    <property type="entry name" value="Znf_PHD"/>
</dbReference>
<dbReference type="KEGG" id="pcoo:112855573"/>
<feature type="compositionally biased region" description="Low complexity" evidence="9">
    <location>
        <begin position="80"/>
        <end position="89"/>
    </location>
</feature>
<dbReference type="Gene3D" id="3.30.40.10">
    <property type="entry name" value="Zinc/RING finger domain, C3HC4 (zinc finger)"/>
    <property type="match status" value="1"/>
</dbReference>
<dbReference type="GO" id="GO:0016055">
    <property type="term" value="P:Wnt signaling pathway"/>
    <property type="evidence" value="ECO:0007669"/>
    <property type="project" value="UniProtKB-KW"/>
</dbReference>
<dbReference type="AlphaFoldDB" id="A0A6P6HGS3"/>
<dbReference type="GO" id="GO:0005634">
    <property type="term" value="C:nucleus"/>
    <property type="evidence" value="ECO:0007669"/>
    <property type="project" value="UniProtKB-SubCell"/>
</dbReference>
<evidence type="ECO:0000259" key="10">
    <source>
        <dbReference type="PROSITE" id="PS50016"/>
    </source>
</evidence>
<evidence type="ECO:0000256" key="8">
    <source>
        <dbReference type="PROSITE-ProRule" id="PRU00146"/>
    </source>
</evidence>
<keyword evidence="11" id="KW-1185">Reference proteome</keyword>
<feature type="region of interest" description="Disordered" evidence="9">
    <location>
        <begin position="38"/>
        <end position="158"/>
    </location>
</feature>
<keyword evidence="6" id="KW-0539">Nucleus</keyword>
<evidence type="ECO:0000313" key="11">
    <source>
        <dbReference type="Proteomes" id="UP000515131"/>
    </source>
</evidence>
<accession>A0A6P6HGS3</accession>
<evidence type="ECO:0000256" key="3">
    <source>
        <dbReference type="ARBA" id="ARBA00022723"/>
    </source>
</evidence>
<dbReference type="InterPro" id="IPR052475">
    <property type="entry name" value="Wnt_Signal_Transd_Protein"/>
</dbReference>
<dbReference type="GO" id="GO:0001822">
    <property type="term" value="P:kidney development"/>
    <property type="evidence" value="ECO:0007669"/>
    <property type="project" value="TreeGrafter"/>
</dbReference>
<evidence type="ECO:0000256" key="4">
    <source>
        <dbReference type="ARBA" id="ARBA00022771"/>
    </source>
</evidence>
<dbReference type="SMART" id="SM00249">
    <property type="entry name" value="PHD"/>
    <property type="match status" value="1"/>
</dbReference>
<protein>
    <submittedName>
        <fullName evidence="12">Pygopus homolog 1</fullName>
    </submittedName>
</protein>
<evidence type="ECO:0000256" key="1">
    <source>
        <dbReference type="ARBA" id="ARBA00004123"/>
    </source>
</evidence>
<organism evidence="11 12">
    <name type="scientific">Puma concolor</name>
    <name type="common">Mountain lion</name>
    <name type="synonym">Felis concolor</name>
    <dbReference type="NCBI Taxonomy" id="9696"/>
    <lineage>
        <taxon>Eukaryota</taxon>
        <taxon>Metazoa</taxon>
        <taxon>Chordata</taxon>
        <taxon>Craniata</taxon>
        <taxon>Vertebrata</taxon>
        <taxon>Euteleostomi</taxon>
        <taxon>Mammalia</taxon>
        <taxon>Eutheria</taxon>
        <taxon>Laurasiatheria</taxon>
        <taxon>Carnivora</taxon>
        <taxon>Feliformia</taxon>
        <taxon>Felidae</taxon>
        <taxon>Felinae</taxon>
        <taxon>Puma</taxon>
    </lineage>
</organism>
<dbReference type="FunFam" id="3.30.40.10:FF:000107">
    <property type="entry name" value="pygopus homolog 1"/>
    <property type="match status" value="1"/>
</dbReference>
<dbReference type="Proteomes" id="UP000515131">
    <property type="component" value="Unplaced"/>
</dbReference>
<dbReference type="PANTHER" id="PTHR23194">
    <property type="entry name" value="PYGOPUS"/>
    <property type="match status" value="1"/>
</dbReference>
<dbReference type="CDD" id="cd15635">
    <property type="entry name" value="PHD_PYGO1"/>
    <property type="match status" value="1"/>
</dbReference>
<evidence type="ECO:0000256" key="6">
    <source>
        <dbReference type="ARBA" id="ARBA00023242"/>
    </source>
</evidence>
<proteinExistence type="predicted"/>
<dbReference type="GO" id="GO:0007289">
    <property type="term" value="P:spermatid nucleus differentiation"/>
    <property type="evidence" value="ECO:0007669"/>
    <property type="project" value="TreeGrafter"/>
</dbReference>
<name>A0A6P6HGS3_PUMCO</name>
<keyword evidence="3" id="KW-0479">Metal-binding</keyword>
<feature type="region of interest" description="Disordered" evidence="9">
    <location>
        <begin position="257"/>
        <end position="310"/>
    </location>
</feature>
<dbReference type="PROSITE" id="PS50016">
    <property type="entry name" value="ZF_PHD_2"/>
    <property type="match status" value="1"/>
</dbReference>
<keyword evidence="4 8" id="KW-0863">Zinc-finger</keyword>
<dbReference type="SUPFAM" id="SSF57903">
    <property type="entry name" value="FYVE/PHD zinc finger"/>
    <property type="match status" value="1"/>
</dbReference>
<feature type="compositionally biased region" description="Polar residues" evidence="9">
    <location>
        <begin position="484"/>
        <end position="500"/>
    </location>
</feature>
<dbReference type="InterPro" id="IPR019787">
    <property type="entry name" value="Znf_PHD-finger"/>
</dbReference>
<dbReference type="InterPro" id="IPR013083">
    <property type="entry name" value="Znf_RING/FYVE/PHD"/>
</dbReference>
<dbReference type="CTD" id="26108"/>
<dbReference type="Pfam" id="PF00628">
    <property type="entry name" value="PHD"/>
    <property type="match status" value="1"/>
</dbReference>
<feature type="compositionally biased region" description="Basic and acidic residues" evidence="9">
    <location>
        <begin position="90"/>
        <end position="107"/>
    </location>
</feature>
<comment type="function">
    <text evidence="7">Involved in signal transduction through the Wnt pathway.</text>
</comment>
<dbReference type="InterPro" id="IPR019786">
    <property type="entry name" value="Zinc_finger_PHD-type_CS"/>
</dbReference>
<dbReference type="PANTHER" id="PTHR23194:SF3">
    <property type="entry name" value="PYGOPUS HOMOLOG 1"/>
    <property type="match status" value="1"/>
</dbReference>
<feature type="compositionally biased region" description="Gly residues" evidence="9">
    <location>
        <begin position="263"/>
        <end position="275"/>
    </location>
</feature>
<feature type="compositionally biased region" description="Polar residues" evidence="9">
    <location>
        <begin position="509"/>
        <end position="552"/>
    </location>
</feature>
<sequence length="664" mass="71255">MWVSTSRPRTLQLPLIKFSRIVRSSFRSLAARPRCPLWPPTKFRDAISSQKPGRGAPAAEPGVLGPGGRQGRPGAGLGGAAPRRATARPGCEDRGLASPGAEREARAGRGGWAEAERETAVAAGAAGPGSGPRPPKSVPARGWGAQGGEAAGPRHVPRPPQSGFCRRLQAGGFCVCDSGAARALWFRALSPRARSPLDTRAEPSPPRLCVRRQLKPHSASLRTPLSYLSSFARQHNRHLEGISSSKYVEQLEKSCVTKSSQGGDSGLDGLGGPGVQLGSPDKKKRKTNTQGPSFPPLSEYAPPPNPNSDHLVAANPFDDNYNTISYKPLPSSNPYLGPGYPGFGGYSTFRMPPHVPPRMSSPYCGPYSLRNQPHPFPQNPLGMGFNRPHAFNFGPHDNSSFGNPSYNNALSQNVNMPNQHFRQNPAENFNQIPPQNTNQVSNPDLASNFVPGNNSNFTSPLESNHSFIPPPNTFGQAKAPPQKQDFSQGATKNTNQNSSAHPPHLNMDDTVNQSNIELKNVNRNSAVNQENSRSSTTEATNNSHANGTQNKPRQPRGAPDACTTEKSNKSSLHPSRHGHSSSDPVYPCGICTNEVNDDQDAILCEASCQKWFHRICTGMTETAYGLLTAEASAVWGCDTCMADKDVQLMRTRETFGPPAVGSDA</sequence>
<dbReference type="PROSITE" id="PS01359">
    <property type="entry name" value="ZF_PHD_1"/>
    <property type="match status" value="1"/>
</dbReference>
<feature type="domain" description="PHD-type" evidence="10">
    <location>
        <begin position="585"/>
        <end position="643"/>
    </location>
</feature>
<evidence type="ECO:0000256" key="2">
    <source>
        <dbReference type="ARBA" id="ARBA00022687"/>
    </source>
</evidence>
<comment type="subcellular location">
    <subcellularLocation>
        <location evidence="1">Nucleus</location>
    </subcellularLocation>
</comment>
<dbReference type="GeneID" id="112855573"/>
<feature type="compositionally biased region" description="Gly residues" evidence="9">
    <location>
        <begin position="64"/>
        <end position="79"/>
    </location>
</feature>
<feature type="compositionally biased region" description="Polar residues" evidence="9">
    <location>
        <begin position="420"/>
        <end position="466"/>
    </location>
</feature>
<keyword evidence="2" id="KW-0879">Wnt signaling pathway</keyword>
<keyword evidence="5" id="KW-0862">Zinc</keyword>
<dbReference type="InterPro" id="IPR011011">
    <property type="entry name" value="Znf_FYVE_PHD"/>
</dbReference>